<dbReference type="GO" id="GO:0003676">
    <property type="term" value="F:nucleic acid binding"/>
    <property type="evidence" value="ECO:0007669"/>
    <property type="project" value="InterPro"/>
</dbReference>
<dbReference type="InterPro" id="IPR011856">
    <property type="entry name" value="tRNA_endonuc-like_dom_sf"/>
</dbReference>
<dbReference type="STRING" id="1503.CLPU_5c02330"/>
<comment type="caution">
    <text evidence="14">The sequence shown here is derived from an EMBL/GenBank/DDBJ whole genome shotgun (WGS) entry which is preliminary data.</text>
</comment>
<dbReference type="EMBL" id="LGSS01000005">
    <property type="protein sequence ID" value="KNF08926.1"/>
    <property type="molecule type" value="Genomic_DNA"/>
</dbReference>
<comment type="similarity">
    <text evidence="12">Belongs to the RecU family.</text>
</comment>
<organism evidence="14 15">
    <name type="scientific">Gottschalkia purinilytica</name>
    <name type="common">Clostridium purinilyticum</name>
    <dbReference type="NCBI Taxonomy" id="1503"/>
    <lineage>
        <taxon>Bacteria</taxon>
        <taxon>Bacillati</taxon>
        <taxon>Bacillota</taxon>
        <taxon>Tissierellia</taxon>
        <taxon>Tissierellales</taxon>
        <taxon>Gottschalkiaceae</taxon>
        <taxon>Gottschalkia</taxon>
    </lineage>
</organism>
<keyword evidence="4" id="KW-0540">Nuclease</keyword>
<keyword evidence="8" id="KW-0378">Hydrolase</keyword>
<keyword evidence="15" id="KW-1185">Reference proteome</keyword>
<evidence type="ECO:0000256" key="12">
    <source>
        <dbReference type="ARBA" id="ARBA00023447"/>
    </source>
</evidence>
<sequence>MKESYRIYGNRGMLLENIIEIINNQYRSKGIADINKLPTPIKILRIDRVDGVYGHLERKNTVDFSGLAKINNRTISIAFDAKENLNITKEHLGNANIEIYKGFVYLDKFEEEV</sequence>
<dbReference type="GO" id="GO:0005737">
    <property type="term" value="C:cytoplasm"/>
    <property type="evidence" value="ECO:0007669"/>
    <property type="project" value="UniProtKB-SubCell"/>
</dbReference>
<dbReference type="GO" id="GO:0006281">
    <property type="term" value="P:DNA repair"/>
    <property type="evidence" value="ECO:0007669"/>
    <property type="project" value="UniProtKB-KW"/>
</dbReference>
<dbReference type="GO" id="GO:0006310">
    <property type="term" value="P:DNA recombination"/>
    <property type="evidence" value="ECO:0007669"/>
    <property type="project" value="UniProtKB-KW"/>
</dbReference>
<evidence type="ECO:0000256" key="3">
    <source>
        <dbReference type="ARBA" id="ARBA00022490"/>
    </source>
</evidence>
<keyword evidence="11" id="KW-0234">DNA repair</keyword>
<dbReference type="GO" id="GO:0016787">
    <property type="term" value="F:hydrolase activity"/>
    <property type="evidence" value="ECO:0007669"/>
    <property type="project" value="UniProtKB-KW"/>
</dbReference>
<evidence type="ECO:0000313" key="14">
    <source>
        <dbReference type="EMBL" id="KNF08926.1"/>
    </source>
</evidence>
<name>A0A0L0WBR9_GOTPU</name>
<proteinExistence type="inferred from homology"/>
<comment type="subcellular location">
    <subcellularLocation>
        <location evidence="2">Cytoplasm</location>
    </subcellularLocation>
</comment>
<evidence type="ECO:0000256" key="10">
    <source>
        <dbReference type="ARBA" id="ARBA00023172"/>
    </source>
</evidence>
<keyword evidence="9" id="KW-0460">Magnesium</keyword>
<evidence type="ECO:0000256" key="9">
    <source>
        <dbReference type="ARBA" id="ARBA00022842"/>
    </source>
</evidence>
<dbReference type="GO" id="GO:0046872">
    <property type="term" value="F:metal ion binding"/>
    <property type="evidence" value="ECO:0007669"/>
    <property type="project" value="UniProtKB-KW"/>
</dbReference>
<dbReference type="InterPro" id="IPR011335">
    <property type="entry name" value="Restrct_endonuc-II-like"/>
</dbReference>
<dbReference type="GO" id="GO:0004519">
    <property type="term" value="F:endonuclease activity"/>
    <property type="evidence" value="ECO:0007669"/>
    <property type="project" value="UniProtKB-KW"/>
</dbReference>
<evidence type="ECO:0000256" key="7">
    <source>
        <dbReference type="ARBA" id="ARBA00022763"/>
    </source>
</evidence>
<keyword evidence="5" id="KW-0479">Metal-binding</keyword>
<evidence type="ECO:0000256" key="6">
    <source>
        <dbReference type="ARBA" id="ARBA00022759"/>
    </source>
</evidence>
<evidence type="ECO:0000256" key="2">
    <source>
        <dbReference type="ARBA" id="ARBA00004496"/>
    </source>
</evidence>
<accession>A0A0L0WBR9</accession>
<evidence type="ECO:0000256" key="13">
    <source>
        <dbReference type="ARBA" id="ARBA00029523"/>
    </source>
</evidence>
<evidence type="ECO:0000256" key="11">
    <source>
        <dbReference type="ARBA" id="ARBA00023204"/>
    </source>
</evidence>
<dbReference type="InterPro" id="IPR004612">
    <property type="entry name" value="Resolv_RecU"/>
</dbReference>
<keyword evidence="6" id="KW-0255">Endonuclease</keyword>
<dbReference type="Gene3D" id="3.40.1350.10">
    <property type="match status" value="1"/>
</dbReference>
<evidence type="ECO:0000313" key="15">
    <source>
        <dbReference type="Proteomes" id="UP000037267"/>
    </source>
</evidence>
<reference evidence="15" key="1">
    <citation type="submission" date="2015-07" db="EMBL/GenBank/DDBJ databases">
        <title>Draft genome sequence of the purine-degrading Gottschalkia purinilyticum DSM 1384 (formerly Clostridium purinilyticum).</title>
        <authorList>
            <person name="Poehlein A."/>
            <person name="Schiel-Bengelsdorf B."/>
            <person name="Bengelsdorf F.R."/>
            <person name="Daniel R."/>
            <person name="Duerre P."/>
        </authorList>
    </citation>
    <scope>NUCLEOTIDE SEQUENCE [LARGE SCALE GENOMIC DNA]</scope>
    <source>
        <strain evidence="15">DSM 1384</strain>
    </source>
</reference>
<gene>
    <name evidence="14" type="ORF">CLPU_5c02330</name>
</gene>
<evidence type="ECO:0000256" key="4">
    <source>
        <dbReference type="ARBA" id="ARBA00022722"/>
    </source>
</evidence>
<evidence type="ECO:0000256" key="5">
    <source>
        <dbReference type="ARBA" id="ARBA00022723"/>
    </source>
</evidence>
<comment type="cofactor">
    <cofactor evidence="1">
        <name>Mg(2+)</name>
        <dbReference type="ChEBI" id="CHEBI:18420"/>
    </cofactor>
</comment>
<dbReference type="Proteomes" id="UP000037267">
    <property type="component" value="Unassembled WGS sequence"/>
</dbReference>
<keyword evidence="10" id="KW-0233">DNA recombination</keyword>
<dbReference type="OrthoDB" id="9798755at2"/>
<dbReference type="SUPFAM" id="SSF52980">
    <property type="entry name" value="Restriction endonuclease-like"/>
    <property type="match status" value="1"/>
</dbReference>
<keyword evidence="7" id="KW-0227">DNA damage</keyword>
<dbReference type="RefSeq" id="WP_050355008.1">
    <property type="nucleotide sequence ID" value="NZ_LGSS01000005.1"/>
</dbReference>
<evidence type="ECO:0000256" key="1">
    <source>
        <dbReference type="ARBA" id="ARBA00001946"/>
    </source>
</evidence>
<protein>
    <recommendedName>
        <fullName evidence="13">Holliday junction resolvase RecU</fullName>
    </recommendedName>
</protein>
<evidence type="ECO:0000256" key="8">
    <source>
        <dbReference type="ARBA" id="ARBA00022801"/>
    </source>
</evidence>
<dbReference type="AlphaFoldDB" id="A0A0L0WBR9"/>
<dbReference type="Pfam" id="PF03838">
    <property type="entry name" value="RecU"/>
    <property type="match status" value="1"/>
</dbReference>
<keyword evidence="3" id="KW-0963">Cytoplasm</keyword>